<proteinExistence type="predicted"/>
<dbReference type="Proteomes" id="UP001596378">
    <property type="component" value="Unassembled WGS sequence"/>
</dbReference>
<evidence type="ECO:0000256" key="1">
    <source>
        <dbReference type="SAM" id="MobiDB-lite"/>
    </source>
</evidence>
<evidence type="ECO:0000313" key="2">
    <source>
        <dbReference type="EMBL" id="MFC7152722.1"/>
    </source>
</evidence>
<dbReference type="Gene3D" id="2.60.40.1190">
    <property type="match status" value="1"/>
</dbReference>
<feature type="region of interest" description="Disordered" evidence="1">
    <location>
        <begin position="93"/>
        <end position="125"/>
    </location>
</feature>
<keyword evidence="3" id="KW-1185">Reference proteome</keyword>
<sequence>MLAVVAVPVQGLWEQDVVEMFIDEEGACKRYMELVVSPNGVLCDLMIEHDDETDPLRFKADKEWEAQGFERAIETDGDRRIYTFKLPSRISRKLPRRGRNGESTFSASTTSRTEPATSRPGRLRGRSIILFPTGSAGWFSSTDPNNGRRGTGGTRRSLSRISCFAGRPSRRSRSR</sequence>
<feature type="compositionally biased region" description="Polar residues" evidence="1">
    <location>
        <begin position="101"/>
        <end position="116"/>
    </location>
</feature>
<gene>
    <name evidence="2" type="ORF">ACFQMJ_29655</name>
</gene>
<name>A0ABW2FHT6_9BACL</name>
<evidence type="ECO:0000313" key="3">
    <source>
        <dbReference type="Proteomes" id="UP001596378"/>
    </source>
</evidence>
<reference evidence="3" key="1">
    <citation type="journal article" date="2019" name="Int. J. Syst. Evol. Microbiol.">
        <title>The Global Catalogue of Microorganisms (GCM) 10K type strain sequencing project: providing services to taxonomists for standard genome sequencing and annotation.</title>
        <authorList>
            <consortium name="The Broad Institute Genomics Platform"/>
            <consortium name="The Broad Institute Genome Sequencing Center for Infectious Disease"/>
            <person name="Wu L."/>
            <person name="Ma J."/>
        </authorList>
    </citation>
    <scope>NUCLEOTIDE SEQUENCE [LARGE SCALE GENOMIC DNA]</scope>
    <source>
        <strain evidence="3">KCTC 12907</strain>
    </source>
</reference>
<dbReference type="EMBL" id="JBHTAI010000025">
    <property type="protein sequence ID" value="MFC7152722.1"/>
    <property type="molecule type" value="Genomic_DNA"/>
</dbReference>
<protein>
    <submittedName>
        <fullName evidence="2">Uncharacterized protein</fullName>
    </submittedName>
</protein>
<feature type="region of interest" description="Disordered" evidence="1">
    <location>
        <begin position="138"/>
        <end position="175"/>
    </location>
</feature>
<comment type="caution">
    <text evidence="2">The sequence shown here is derived from an EMBL/GenBank/DDBJ whole genome shotgun (WGS) entry which is preliminary data.</text>
</comment>
<dbReference type="RefSeq" id="WP_378050299.1">
    <property type="nucleotide sequence ID" value="NZ_JBHMDN010000025.1"/>
</dbReference>
<accession>A0ABW2FHT6</accession>
<organism evidence="2 3">
    <name type="scientific">Cohnella cellulosilytica</name>
    <dbReference type="NCBI Taxonomy" id="986710"/>
    <lineage>
        <taxon>Bacteria</taxon>
        <taxon>Bacillati</taxon>
        <taxon>Bacillota</taxon>
        <taxon>Bacilli</taxon>
        <taxon>Bacillales</taxon>
        <taxon>Paenibacillaceae</taxon>
        <taxon>Cohnella</taxon>
    </lineage>
</organism>